<evidence type="ECO:0000256" key="1">
    <source>
        <dbReference type="SAM" id="MobiDB-lite"/>
    </source>
</evidence>
<accession>A0A921R9H7</accession>
<dbReference type="EMBL" id="CM027683">
    <property type="protein sequence ID" value="KAG0534795.1"/>
    <property type="molecule type" value="Genomic_DNA"/>
</dbReference>
<reference evidence="2" key="2">
    <citation type="submission" date="2020-10" db="EMBL/GenBank/DDBJ databases">
        <authorList>
            <person name="Cooper E.A."/>
            <person name="Brenton Z.W."/>
            <person name="Flinn B.S."/>
            <person name="Jenkins J."/>
            <person name="Shu S."/>
            <person name="Flowers D."/>
            <person name="Luo F."/>
            <person name="Wang Y."/>
            <person name="Xia P."/>
            <person name="Barry K."/>
            <person name="Daum C."/>
            <person name="Lipzen A."/>
            <person name="Yoshinaga Y."/>
            <person name="Schmutz J."/>
            <person name="Saski C."/>
            <person name="Vermerris W."/>
            <person name="Kresovich S."/>
        </authorList>
    </citation>
    <scope>NUCLEOTIDE SEQUENCE</scope>
</reference>
<proteinExistence type="predicted"/>
<protein>
    <submittedName>
        <fullName evidence="2">Uncharacterized protein</fullName>
    </submittedName>
</protein>
<organism evidence="2 3">
    <name type="scientific">Sorghum bicolor</name>
    <name type="common">Sorghum</name>
    <name type="synonym">Sorghum vulgare</name>
    <dbReference type="NCBI Taxonomy" id="4558"/>
    <lineage>
        <taxon>Eukaryota</taxon>
        <taxon>Viridiplantae</taxon>
        <taxon>Streptophyta</taxon>
        <taxon>Embryophyta</taxon>
        <taxon>Tracheophyta</taxon>
        <taxon>Spermatophyta</taxon>
        <taxon>Magnoliopsida</taxon>
        <taxon>Liliopsida</taxon>
        <taxon>Poales</taxon>
        <taxon>Poaceae</taxon>
        <taxon>PACMAD clade</taxon>
        <taxon>Panicoideae</taxon>
        <taxon>Andropogonodae</taxon>
        <taxon>Andropogoneae</taxon>
        <taxon>Sorghinae</taxon>
        <taxon>Sorghum</taxon>
    </lineage>
</organism>
<comment type="caution">
    <text evidence="2">The sequence shown here is derived from an EMBL/GenBank/DDBJ whole genome shotgun (WGS) entry which is preliminary data.</text>
</comment>
<name>A0A921R9H7_SORBI</name>
<sequence length="96" mass="10119">MSCFAAKWPNFMYGDMSCSIWNAVSTSPMCGRCVGCCNDNLPTGSLGAWSRAPPRARAAASGSPRGGGDETDSCPALPSREEEEEAGRRGGLELEE</sequence>
<feature type="compositionally biased region" description="Basic and acidic residues" evidence="1">
    <location>
        <begin position="86"/>
        <end position="96"/>
    </location>
</feature>
<evidence type="ECO:0000313" key="2">
    <source>
        <dbReference type="EMBL" id="KAG0534795.1"/>
    </source>
</evidence>
<reference evidence="2" key="1">
    <citation type="journal article" date="2019" name="BMC Genomics">
        <title>A new reference genome for Sorghum bicolor reveals high levels of sequence similarity between sweet and grain genotypes: implications for the genetics of sugar metabolism.</title>
        <authorList>
            <person name="Cooper E.A."/>
            <person name="Brenton Z.W."/>
            <person name="Flinn B.S."/>
            <person name="Jenkins J."/>
            <person name="Shu S."/>
            <person name="Flowers D."/>
            <person name="Luo F."/>
            <person name="Wang Y."/>
            <person name="Xia P."/>
            <person name="Barry K."/>
            <person name="Daum C."/>
            <person name="Lipzen A."/>
            <person name="Yoshinaga Y."/>
            <person name="Schmutz J."/>
            <person name="Saski C."/>
            <person name="Vermerris W."/>
            <person name="Kresovich S."/>
        </authorList>
    </citation>
    <scope>NUCLEOTIDE SEQUENCE</scope>
</reference>
<evidence type="ECO:0000313" key="3">
    <source>
        <dbReference type="Proteomes" id="UP000807115"/>
    </source>
</evidence>
<dbReference type="Proteomes" id="UP000807115">
    <property type="component" value="Chromosome 4"/>
</dbReference>
<gene>
    <name evidence="2" type="ORF">BDA96_04G310600</name>
</gene>
<dbReference type="AlphaFoldDB" id="A0A921R9H7"/>
<feature type="region of interest" description="Disordered" evidence="1">
    <location>
        <begin position="46"/>
        <end position="96"/>
    </location>
</feature>
<feature type="compositionally biased region" description="Low complexity" evidence="1">
    <location>
        <begin position="50"/>
        <end position="63"/>
    </location>
</feature>